<accession>A0A7S7SJF1</accession>
<evidence type="ECO:0000313" key="4">
    <source>
        <dbReference type="Proteomes" id="UP000593892"/>
    </source>
</evidence>
<keyword evidence="4" id="KW-1185">Reference proteome</keyword>
<dbReference type="Pfam" id="PF01261">
    <property type="entry name" value="AP_endonuc_2"/>
    <property type="match status" value="1"/>
</dbReference>
<dbReference type="InterPro" id="IPR050312">
    <property type="entry name" value="IolE/XylAMocC-like"/>
</dbReference>
<evidence type="ECO:0000313" key="3">
    <source>
        <dbReference type="EMBL" id="QOY85930.1"/>
    </source>
</evidence>
<dbReference type="Gene3D" id="3.20.20.150">
    <property type="entry name" value="Divalent-metal-dependent TIM barrel enzymes"/>
    <property type="match status" value="1"/>
</dbReference>
<dbReference type="PANTHER" id="PTHR12110">
    <property type="entry name" value="HYDROXYPYRUVATE ISOMERASE"/>
    <property type="match status" value="1"/>
</dbReference>
<keyword evidence="1" id="KW-0732">Signal</keyword>
<feature type="chain" id="PRO_5032450808" evidence="1">
    <location>
        <begin position="25"/>
        <end position="342"/>
    </location>
</feature>
<dbReference type="KEGG" id="pfer:IRI77_24340"/>
<organism evidence="3 4">
    <name type="scientific">Paludibaculum fermentans</name>
    <dbReference type="NCBI Taxonomy" id="1473598"/>
    <lineage>
        <taxon>Bacteria</taxon>
        <taxon>Pseudomonadati</taxon>
        <taxon>Acidobacteriota</taxon>
        <taxon>Terriglobia</taxon>
        <taxon>Bryobacterales</taxon>
        <taxon>Bryobacteraceae</taxon>
        <taxon>Paludibaculum</taxon>
    </lineage>
</organism>
<dbReference type="RefSeq" id="WP_194447600.1">
    <property type="nucleotide sequence ID" value="NZ_CP063849.1"/>
</dbReference>
<dbReference type="Proteomes" id="UP000593892">
    <property type="component" value="Chromosome"/>
</dbReference>
<keyword evidence="3" id="KW-0413">Isomerase</keyword>
<evidence type="ECO:0000259" key="2">
    <source>
        <dbReference type="Pfam" id="PF01261"/>
    </source>
</evidence>
<reference evidence="3 4" key="1">
    <citation type="submission" date="2020-10" db="EMBL/GenBank/DDBJ databases">
        <title>Complete genome sequence of Paludibaculum fermentans P105T, a facultatively anaerobic acidobacterium capable of dissimilatory Fe(III) reduction.</title>
        <authorList>
            <person name="Dedysh S.N."/>
            <person name="Beletsky A.V."/>
            <person name="Kulichevskaya I.S."/>
            <person name="Mardanov A.V."/>
            <person name="Ravin N.V."/>
        </authorList>
    </citation>
    <scope>NUCLEOTIDE SEQUENCE [LARGE SCALE GENOMIC DNA]</scope>
    <source>
        <strain evidence="3 4">P105</strain>
    </source>
</reference>
<gene>
    <name evidence="3" type="ORF">IRI77_24340</name>
</gene>
<dbReference type="InterPro" id="IPR036237">
    <property type="entry name" value="Xyl_isomerase-like_sf"/>
</dbReference>
<feature type="signal peptide" evidence="1">
    <location>
        <begin position="1"/>
        <end position="24"/>
    </location>
</feature>
<sequence>MQRREFLATTLAAPAALAAAPAGAKLGVDLFSLRSQNWSAFEYLDYCSKFGARTVHFSEIRFLGSLEDDHVRKVGEHAAKLGIEVEIGMRSMCPTSTAFDPKQGTAEEQLIRLMRAAKLTNSKLVRAFQGTFADRKTPGGIEARIEDSVKVLRNVRSQAQDLNLKIAIENHAGDMQARELRMLIEGAGKDVVGACFDSGNPCWVLEDPNFTLETLAPYILTSHIRDSYLWNDDNGTQVSWTRMGEGNIGIEGLLQRFLELCPGKSMSLEIIVTGPRPYTWRKPEFWEGYRGIPAADFARFLNLAGKGTPQTPRPAPAKDQVAAREREDFEASMKWTRAFLKL</sequence>
<dbReference type="AlphaFoldDB" id="A0A7S7SJF1"/>
<dbReference type="InterPro" id="IPR013022">
    <property type="entry name" value="Xyl_isomerase-like_TIM-brl"/>
</dbReference>
<proteinExistence type="predicted"/>
<dbReference type="SUPFAM" id="SSF51658">
    <property type="entry name" value="Xylose isomerase-like"/>
    <property type="match status" value="1"/>
</dbReference>
<dbReference type="PANTHER" id="PTHR12110:SF53">
    <property type="entry name" value="BLR5974 PROTEIN"/>
    <property type="match status" value="1"/>
</dbReference>
<dbReference type="EMBL" id="CP063849">
    <property type="protein sequence ID" value="QOY85930.1"/>
    <property type="molecule type" value="Genomic_DNA"/>
</dbReference>
<protein>
    <submittedName>
        <fullName evidence="3">Sugar phosphate isomerase/epimerase</fullName>
    </submittedName>
</protein>
<dbReference type="GO" id="GO:0016853">
    <property type="term" value="F:isomerase activity"/>
    <property type="evidence" value="ECO:0007669"/>
    <property type="project" value="UniProtKB-KW"/>
</dbReference>
<feature type="domain" description="Xylose isomerase-like TIM barrel" evidence="2">
    <location>
        <begin position="45"/>
        <end position="280"/>
    </location>
</feature>
<evidence type="ECO:0000256" key="1">
    <source>
        <dbReference type="SAM" id="SignalP"/>
    </source>
</evidence>
<name>A0A7S7SJF1_PALFE</name>